<dbReference type="PANTHER" id="PTHR11002">
    <property type="entry name" value="CARBONIC ANHYDRASE"/>
    <property type="match status" value="1"/>
</dbReference>
<dbReference type="Gene3D" id="3.40.1050.10">
    <property type="entry name" value="Carbonic anhydrase"/>
    <property type="match status" value="1"/>
</dbReference>
<keyword evidence="3 6" id="KW-0862">Zinc</keyword>
<dbReference type="InterPro" id="IPR001765">
    <property type="entry name" value="Carbonic_anhydrase"/>
</dbReference>
<dbReference type="PROSITE" id="PS00704">
    <property type="entry name" value="PROK_CO2_ANHYDRASE_1"/>
    <property type="match status" value="1"/>
</dbReference>
<dbReference type="EMBL" id="SBLB01000007">
    <property type="protein sequence ID" value="RYC67575.1"/>
    <property type="molecule type" value="Genomic_DNA"/>
</dbReference>
<dbReference type="AlphaFoldDB" id="A0A4Q2UJB7"/>
<dbReference type="Proteomes" id="UP000290407">
    <property type="component" value="Unassembled WGS sequence"/>
</dbReference>
<name>A0A4Q2UJB7_9BACT</name>
<feature type="binding site" evidence="6">
    <location>
        <position position="42"/>
    </location>
    <ligand>
        <name>Zn(2+)</name>
        <dbReference type="ChEBI" id="CHEBI:29105"/>
    </ligand>
</feature>
<evidence type="ECO:0000313" key="8">
    <source>
        <dbReference type="EMBL" id="RYC67575.1"/>
    </source>
</evidence>
<proteinExistence type="inferred from homology"/>
<dbReference type="Pfam" id="PF00484">
    <property type="entry name" value="Pro_CA"/>
    <property type="match status" value="1"/>
</dbReference>
<dbReference type="GO" id="GO:0015976">
    <property type="term" value="P:carbon utilization"/>
    <property type="evidence" value="ECO:0007669"/>
    <property type="project" value="InterPro"/>
</dbReference>
<sequence>MQPSEKLLLYNKAWVQDKLELDTTYFSDLAADQKPNFLWIGCSDSRVPANEITGTDPGEMFVHRNIANLVVPDDLNVLSVVQYAVEVLQVQHVIVCGHYECGGVKAAMSGKKLGLIDNWLSNISRAQAKHQAELDQIPDPQARFDRMVELNVQEQILHLADTASVRNMWASHQIPSLHGWVFNLRTGLLNEVITLTPPGATQSPGPVLAQSRH</sequence>
<dbReference type="SUPFAM" id="SSF53056">
    <property type="entry name" value="beta-carbonic anhydrase, cab"/>
    <property type="match status" value="1"/>
</dbReference>
<protein>
    <recommendedName>
        <fullName evidence="7">Carbonic anhydrase</fullName>
        <ecNumber evidence="7">4.2.1.1</ecNumber>
    </recommendedName>
    <alternativeName>
        <fullName evidence="7">Carbonate dehydratase</fullName>
    </alternativeName>
</protein>
<evidence type="ECO:0000313" key="9">
    <source>
        <dbReference type="Proteomes" id="UP000290407"/>
    </source>
</evidence>
<gene>
    <name evidence="8" type="ORF">EQG79_22970</name>
</gene>
<dbReference type="RefSeq" id="WP_129604513.1">
    <property type="nucleotide sequence ID" value="NZ_SBLB01000007.1"/>
</dbReference>
<comment type="similarity">
    <text evidence="1 7">Belongs to the beta-class carbonic anhydrase family.</text>
</comment>
<comment type="function">
    <text evidence="7">Reversible hydration of carbon dioxide.</text>
</comment>
<dbReference type="GO" id="GO:0004089">
    <property type="term" value="F:carbonate dehydratase activity"/>
    <property type="evidence" value="ECO:0007669"/>
    <property type="project" value="UniProtKB-UniRule"/>
</dbReference>
<feature type="binding site" evidence="6">
    <location>
        <position position="44"/>
    </location>
    <ligand>
        <name>Zn(2+)</name>
        <dbReference type="ChEBI" id="CHEBI:29105"/>
    </ligand>
</feature>
<evidence type="ECO:0000256" key="6">
    <source>
        <dbReference type="PIRSR" id="PIRSR601765-1"/>
    </source>
</evidence>
<feature type="binding site" evidence="6">
    <location>
        <position position="101"/>
    </location>
    <ligand>
        <name>Zn(2+)</name>
        <dbReference type="ChEBI" id="CHEBI:29105"/>
    </ligand>
</feature>
<dbReference type="CDD" id="cd00883">
    <property type="entry name" value="beta_CA_cladeA"/>
    <property type="match status" value="1"/>
</dbReference>
<evidence type="ECO:0000256" key="5">
    <source>
        <dbReference type="ARBA" id="ARBA00048348"/>
    </source>
</evidence>
<comment type="catalytic activity">
    <reaction evidence="5 7">
        <text>hydrogencarbonate + H(+) = CO2 + H2O</text>
        <dbReference type="Rhea" id="RHEA:10748"/>
        <dbReference type="ChEBI" id="CHEBI:15377"/>
        <dbReference type="ChEBI" id="CHEBI:15378"/>
        <dbReference type="ChEBI" id="CHEBI:16526"/>
        <dbReference type="ChEBI" id="CHEBI:17544"/>
        <dbReference type="EC" id="4.2.1.1"/>
    </reaction>
</comment>
<evidence type="ECO:0000256" key="3">
    <source>
        <dbReference type="ARBA" id="ARBA00022833"/>
    </source>
</evidence>
<dbReference type="EC" id="4.2.1.1" evidence="7"/>
<dbReference type="GO" id="GO:0008270">
    <property type="term" value="F:zinc ion binding"/>
    <property type="evidence" value="ECO:0007669"/>
    <property type="project" value="UniProtKB-UniRule"/>
</dbReference>
<dbReference type="InterPro" id="IPR015892">
    <property type="entry name" value="Carbonic_anhydrase_CS"/>
</dbReference>
<comment type="cofactor">
    <cofactor evidence="6">
        <name>Zn(2+)</name>
        <dbReference type="ChEBI" id="CHEBI:29105"/>
    </cofactor>
    <text evidence="6">Binds 1 zinc ion per subunit.</text>
</comment>
<dbReference type="PROSITE" id="PS00705">
    <property type="entry name" value="PROK_CO2_ANHYDRASE_2"/>
    <property type="match status" value="1"/>
</dbReference>
<keyword evidence="4 7" id="KW-0456">Lyase</keyword>
<dbReference type="PANTHER" id="PTHR11002:SF76">
    <property type="entry name" value="CARBONIC ANHYDRASE"/>
    <property type="match status" value="1"/>
</dbReference>
<evidence type="ECO:0000256" key="4">
    <source>
        <dbReference type="ARBA" id="ARBA00023239"/>
    </source>
</evidence>
<dbReference type="InterPro" id="IPR036874">
    <property type="entry name" value="Carbonic_anhydrase_sf"/>
</dbReference>
<evidence type="ECO:0000256" key="2">
    <source>
        <dbReference type="ARBA" id="ARBA00022723"/>
    </source>
</evidence>
<comment type="caution">
    <text evidence="8">The sequence shown here is derived from an EMBL/GenBank/DDBJ whole genome shotgun (WGS) entry which is preliminary data.</text>
</comment>
<accession>A0A4Q2UJB7</accession>
<keyword evidence="9" id="KW-1185">Reference proteome</keyword>
<feature type="binding site" evidence="6">
    <location>
        <position position="98"/>
    </location>
    <ligand>
        <name>Zn(2+)</name>
        <dbReference type="ChEBI" id="CHEBI:29105"/>
    </ligand>
</feature>
<evidence type="ECO:0000256" key="7">
    <source>
        <dbReference type="RuleBase" id="RU003956"/>
    </source>
</evidence>
<evidence type="ECO:0000256" key="1">
    <source>
        <dbReference type="ARBA" id="ARBA00006217"/>
    </source>
</evidence>
<reference evidence="8 9" key="1">
    <citation type="submission" date="2019-01" db="EMBL/GenBank/DDBJ databases">
        <title>Spirosoma flava sp. nov., a propanil-degrading bacterium isolated from herbicide-contaminated soil.</title>
        <authorList>
            <person name="Zhang L."/>
            <person name="Jiang J.-D."/>
        </authorList>
    </citation>
    <scope>NUCLEOTIDE SEQUENCE [LARGE SCALE GENOMIC DNA]</scope>
    <source>
        <strain evidence="8 9">TY50</strain>
    </source>
</reference>
<dbReference type="FunFam" id="3.40.1050.10:FF:000001">
    <property type="entry name" value="Carbonic anhydrase"/>
    <property type="match status" value="1"/>
</dbReference>
<dbReference type="SMART" id="SM00947">
    <property type="entry name" value="Pro_CA"/>
    <property type="match status" value="1"/>
</dbReference>
<organism evidence="8 9">
    <name type="scientific">Spirosoma sordidisoli</name>
    <dbReference type="NCBI Taxonomy" id="2502893"/>
    <lineage>
        <taxon>Bacteria</taxon>
        <taxon>Pseudomonadati</taxon>
        <taxon>Bacteroidota</taxon>
        <taxon>Cytophagia</taxon>
        <taxon>Cytophagales</taxon>
        <taxon>Cytophagaceae</taxon>
        <taxon>Spirosoma</taxon>
    </lineage>
</organism>
<keyword evidence="2 6" id="KW-0479">Metal-binding</keyword>